<evidence type="ECO:0000313" key="4">
    <source>
        <dbReference type="Proteomes" id="UP000326924"/>
    </source>
</evidence>
<gene>
    <name evidence="3" type="ORF">FN846DRAFT_980251</name>
</gene>
<reference evidence="3 4" key="1">
    <citation type="submission" date="2019-09" db="EMBL/GenBank/DDBJ databases">
        <title>Draft genome of the ectomycorrhizal ascomycete Sphaerosporella brunnea.</title>
        <authorList>
            <consortium name="DOE Joint Genome Institute"/>
            <person name="Benucci G.M."/>
            <person name="Marozzi G."/>
            <person name="Antonielli L."/>
            <person name="Sanchez S."/>
            <person name="Marco P."/>
            <person name="Wang X."/>
            <person name="Falini L.B."/>
            <person name="Barry K."/>
            <person name="Haridas S."/>
            <person name="Lipzen A."/>
            <person name="Labutti K."/>
            <person name="Grigoriev I.V."/>
            <person name="Murat C."/>
            <person name="Martin F."/>
            <person name="Albertini E."/>
            <person name="Donnini D."/>
            <person name="Bonito G."/>
        </authorList>
    </citation>
    <scope>NUCLEOTIDE SEQUENCE [LARGE SCALE GENOMIC DNA]</scope>
    <source>
        <strain evidence="3 4">Sb_GMNB300</strain>
    </source>
</reference>
<dbReference type="InParanoid" id="A0A5J5EDP5"/>
<sequence length="228" mass="26129">MVLWEVGVTPLARIYEQALRRYQKLHDEGRLKPKHFQTIKGPNSIQGVLETVRNAKTKNESERNAIKSVLLSASETVVDKLVRFQGVVDTAIQANPNISSLVWGGVKFVLMIARDIFDTYEMACELVLKVTFCLERFASYTETYQDRVGELLESRLVNFYDSLLEFCIAPTRFYHKGSFGKLFSSLRNPINERFLKLAKQLDSHAEEVHKAEQTEHMGNTRKDTPDRG</sequence>
<dbReference type="InterPro" id="IPR056125">
    <property type="entry name" value="DUF7708"/>
</dbReference>
<name>A0A5J5EDP5_9PEZI</name>
<keyword evidence="4" id="KW-1185">Reference proteome</keyword>
<dbReference type="Proteomes" id="UP000326924">
    <property type="component" value="Unassembled WGS sequence"/>
</dbReference>
<protein>
    <recommendedName>
        <fullName evidence="2">DUF7708 domain-containing protein</fullName>
    </recommendedName>
</protein>
<accession>A0A5J5EDP5</accession>
<dbReference type="EMBL" id="VXIS01000493">
    <property type="protein sequence ID" value="KAA8893137.1"/>
    <property type="molecule type" value="Genomic_DNA"/>
</dbReference>
<feature type="domain" description="DUF7708" evidence="2">
    <location>
        <begin position="76"/>
        <end position="216"/>
    </location>
</feature>
<organism evidence="3 4">
    <name type="scientific">Sphaerosporella brunnea</name>
    <dbReference type="NCBI Taxonomy" id="1250544"/>
    <lineage>
        <taxon>Eukaryota</taxon>
        <taxon>Fungi</taxon>
        <taxon>Dikarya</taxon>
        <taxon>Ascomycota</taxon>
        <taxon>Pezizomycotina</taxon>
        <taxon>Pezizomycetes</taxon>
        <taxon>Pezizales</taxon>
        <taxon>Pyronemataceae</taxon>
        <taxon>Sphaerosporella</taxon>
    </lineage>
</organism>
<feature type="region of interest" description="Disordered" evidence="1">
    <location>
        <begin position="207"/>
        <end position="228"/>
    </location>
</feature>
<evidence type="ECO:0000256" key="1">
    <source>
        <dbReference type="SAM" id="MobiDB-lite"/>
    </source>
</evidence>
<dbReference type="Pfam" id="PF24809">
    <property type="entry name" value="DUF7708"/>
    <property type="match status" value="1"/>
</dbReference>
<evidence type="ECO:0000259" key="2">
    <source>
        <dbReference type="Pfam" id="PF24809"/>
    </source>
</evidence>
<proteinExistence type="predicted"/>
<dbReference type="AlphaFoldDB" id="A0A5J5EDP5"/>
<evidence type="ECO:0000313" key="3">
    <source>
        <dbReference type="EMBL" id="KAA8893137.1"/>
    </source>
</evidence>
<comment type="caution">
    <text evidence="3">The sequence shown here is derived from an EMBL/GenBank/DDBJ whole genome shotgun (WGS) entry which is preliminary data.</text>
</comment>
<dbReference type="OrthoDB" id="7464126at2759"/>